<organism evidence="1 2">
    <name type="scientific">Clostridium puniceum</name>
    <dbReference type="NCBI Taxonomy" id="29367"/>
    <lineage>
        <taxon>Bacteria</taxon>
        <taxon>Bacillati</taxon>
        <taxon>Bacillota</taxon>
        <taxon>Clostridia</taxon>
        <taxon>Eubacteriales</taxon>
        <taxon>Clostridiaceae</taxon>
        <taxon>Clostridium</taxon>
    </lineage>
</organism>
<evidence type="ECO:0000313" key="2">
    <source>
        <dbReference type="Proteomes" id="UP000190890"/>
    </source>
</evidence>
<dbReference type="AlphaFoldDB" id="A0A1S8TE92"/>
<dbReference type="Gene3D" id="3.40.50.300">
    <property type="entry name" value="P-loop containing nucleotide triphosphate hydrolases"/>
    <property type="match status" value="1"/>
</dbReference>
<proteinExistence type="predicted"/>
<dbReference type="InterPro" id="IPR026350">
    <property type="entry name" value="GxxExxY"/>
</dbReference>
<dbReference type="SUPFAM" id="SSF52540">
    <property type="entry name" value="P-loop containing nucleoside triphosphate hydrolases"/>
    <property type="match status" value="1"/>
</dbReference>
<reference evidence="1 2" key="1">
    <citation type="submission" date="2016-05" db="EMBL/GenBank/DDBJ databases">
        <title>Microbial solvent formation.</title>
        <authorList>
            <person name="Poehlein A."/>
            <person name="Montoya Solano J.D."/>
            <person name="Flitsch S."/>
            <person name="Krabben P."/>
            <person name="Duerre P."/>
            <person name="Daniel R."/>
        </authorList>
    </citation>
    <scope>NUCLEOTIDE SEQUENCE [LARGE SCALE GENOMIC DNA]</scope>
    <source>
        <strain evidence="1 2">DSM 2619</strain>
    </source>
</reference>
<keyword evidence="2" id="KW-1185">Reference proteome</keyword>
<evidence type="ECO:0000313" key="1">
    <source>
        <dbReference type="EMBL" id="OOM76103.1"/>
    </source>
</evidence>
<protein>
    <recommendedName>
        <fullName evidence="3">AAA-ATPase</fullName>
    </recommendedName>
</protein>
<dbReference type="OrthoDB" id="5486659at2"/>
<name>A0A1S8TE92_9CLOT</name>
<sequence length="505" mass="59661">MTKRFNTTGVCIQKKHYMVDISRKIDEIEKLVSQEFYFVINRPRQFGKTTTLNELYKRLNSKYKVIRMDFELIGEDFSSEERFCTTFINSMARFIEMEIKKASTLTELSYIIMDVTISEEIVLIIDEVDKNSNNRLFLSFLGMLRSLYLSREQELSTTFKSVILAGVYDIKNLKIKVRDDSEIRYNSPWNIAVNFNVDMSFSEIDIITMLNNYADENNLVLDIEVISKEIYKFTSGYPFLVSRICQIIDEDLLCEVKREWTVSDIQKAVKVLLEDKNTLFDDLIKNLENNLKLYECLYNILICGLPISYNINNPVIDLGYMFGYLIKDENNNIAVSNQIFKEVIYNYMISKTDTMAMSRYNFKDNFIKEDNTLHMEQVLLRFQQFMKENYSTRDTEFLERQGVLLFLAFIKPIINGVGFDYKEVQISEERRLDIVIQYNKCKYVIETKIWYGDKAHKKGLNQLKNYLEIEGLSTGYLLIFNFNENKQYNSSRYLIEDKDIFEVVV</sequence>
<comment type="caution">
    <text evidence="1">The sequence shown here is derived from an EMBL/GenBank/DDBJ whole genome shotgun (WGS) entry which is preliminary data.</text>
</comment>
<dbReference type="Pfam" id="PF13366">
    <property type="entry name" value="PDDEXK_3"/>
    <property type="match status" value="1"/>
</dbReference>
<accession>A0A1S8TE92</accession>
<dbReference type="EMBL" id="LZZM01000177">
    <property type="protein sequence ID" value="OOM76103.1"/>
    <property type="molecule type" value="Genomic_DNA"/>
</dbReference>
<dbReference type="STRING" id="29367.CLPUN_28270"/>
<evidence type="ECO:0008006" key="3">
    <source>
        <dbReference type="Google" id="ProtNLM"/>
    </source>
</evidence>
<dbReference type="RefSeq" id="WP_077847922.1">
    <property type="nucleotide sequence ID" value="NZ_LZZM01000177.1"/>
</dbReference>
<dbReference type="InterPro" id="IPR027417">
    <property type="entry name" value="P-loop_NTPase"/>
</dbReference>
<dbReference type="Proteomes" id="UP000190890">
    <property type="component" value="Unassembled WGS sequence"/>
</dbReference>
<gene>
    <name evidence="1" type="ORF">CLPUN_28270</name>
</gene>